<reference evidence="1 2" key="1">
    <citation type="submission" date="2015-02" db="EMBL/GenBank/DDBJ databases">
        <authorList>
            <person name="Ju K.-S."/>
            <person name="Doroghazi J.R."/>
            <person name="Metcalf W."/>
        </authorList>
    </citation>
    <scope>NUCLEOTIDE SEQUENCE [LARGE SCALE GENOMIC DNA]</scope>
    <source>
        <strain evidence="1 2">NRRL B-16140</strain>
    </source>
</reference>
<accession>A0A0F0H6G7</accession>
<gene>
    <name evidence="1" type="ORF">UK23_10595</name>
</gene>
<organism evidence="1 2">
    <name type="scientific">Lentzea aerocolonigenes</name>
    <name type="common">Lechevalieria aerocolonigenes</name>
    <name type="synonym">Saccharothrix aerocolonigenes</name>
    <dbReference type="NCBI Taxonomy" id="68170"/>
    <lineage>
        <taxon>Bacteria</taxon>
        <taxon>Bacillati</taxon>
        <taxon>Actinomycetota</taxon>
        <taxon>Actinomycetes</taxon>
        <taxon>Pseudonocardiales</taxon>
        <taxon>Pseudonocardiaceae</taxon>
        <taxon>Lentzea</taxon>
    </lineage>
</organism>
<evidence type="ECO:0000313" key="2">
    <source>
        <dbReference type="Proteomes" id="UP000033393"/>
    </source>
</evidence>
<evidence type="ECO:0000313" key="1">
    <source>
        <dbReference type="EMBL" id="KJK50436.1"/>
    </source>
</evidence>
<proteinExistence type="predicted"/>
<dbReference type="PATRIC" id="fig|68170.10.peg.922"/>
<comment type="caution">
    <text evidence="1">The sequence shown here is derived from an EMBL/GenBank/DDBJ whole genome shotgun (WGS) entry which is preliminary data.</text>
</comment>
<dbReference type="AlphaFoldDB" id="A0A0F0H6G7"/>
<dbReference type="RefSeq" id="WP_045311248.1">
    <property type="nucleotide sequence ID" value="NZ_JYJG01000059.1"/>
</dbReference>
<name>A0A0F0H6G7_LENAE</name>
<keyword evidence="2" id="KW-1185">Reference proteome</keyword>
<protein>
    <submittedName>
        <fullName evidence="1">Uncharacterized protein</fullName>
    </submittedName>
</protein>
<dbReference type="OrthoDB" id="3697950at2"/>
<sequence>MGESTPPLDALSAAEAGERYLYAVNLSDQQLTALHQTLSLDTHVMNVLCLLYLDLGTAMVRERTDPMAVYQCREYGWVSGDTRLKLTAEGLAAWWQWKNAVTPHRRDPRFQQLWQDVTGW</sequence>
<dbReference type="Proteomes" id="UP000033393">
    <property type="component" value="Unassembled WGS sequence"/>
</dbReference>
<dbReference type="EMBL" id="JYJG01000059">
    <property type="protein sequence ID" value="KJK50436.1"/>
    <property type="molecule type" value="Genomic_DNA"/>
</dbReference>